<keyword evidence="2" id="KW-1185">Reference proteome</keyword>
<dbReference type="EMBL" id="CM047897">
    <property type="protein sequence ID" value="KAJ0110388.1"/>
    <property type="molecule type" value="Genomic_DNA"/>
</dbReference>
<evidence type="ECO:0000313" key="1">
    <source>
        <dbReference type="EMBL" id="KAJ0110388.1"/>
    </source>
</evidence>
<name>A0ACC1C4A8_9ROSI</name>
<accession>A0ACC1C4A8</accession>
<dbReference type="Proteomes" id="UP001164250">
    <property type="component" value="Chromosome 1"/>
</dbReference>
<evidence type="ECO:0000313" key="2">
    <source>
        <dbReference type="Proteomes" id="UP001164250"/>
    </source>
</evidence>
<gene>
    <name evidence="1" type="ORF">Patl1_03288</name>
</gene>
<protein>
    <submittedName>
        <fullName evidence="1">Uncharacterized protein</fullName>
    </submittedName>
</protein>
<proteinExistence type="predicted"/>
<reference evidence="2" key="1">
    <citation type="journal article" date="2023" name="G3 (Bethesda)">
        <title>Genome assembly and association tests identify interacting loci associated with vigor, precocity, and sex in interspecific pistachio rootstocks.</title>
        <authorList>
            <person name="Palmer W."/>
            <person name="Jacygrad E."/>
            <person name="Sagayaradj S."/>
            <person name="Cavanaugh K."/>
            <person name="Han R."/>
            <person name="Bertier L."/>
            <person name="Beede B."/>
            <person name="Kafkas S."/>
            <person name="Golino D."/>
            <person name="Preece J."/>
            <person name="Michelmore R."/>
        </authorList>
    </citation>
    <scope>NUCLEOTIDE SEQUENCE [LARGE SCALE GENOMIC DNA]</scope>
</reference>
<comment type="caution">
    <text evidence="1">The sequence shown here is derived from an EMBL/GenBank/DDBJ whole genome shotgun (WGS) entry which is preliminary data.</text>
</comment>
<organism evidence="1 2">
    <name type="scientific">Pistacia atlantica</name>
    <dbReference type="NCBI Taxonomy" id="434234"/>
    <lineage>
        <taxon>Eukaryota</taxon>
        <taxon>Viridiplantae</taxon>
        <taxon>Streptophyta</taxon>
        <taxon>Embryophyta</taxon>
        <taxon>Tracheophyta</taxon>
        <taxon>Spermatophyta</taxon>
        <taxon>Magnoliopsida</taxon>
        <taxon>eudicotyledons</taxon>
        <taxon>Gunneridae</taxon>
        <taxon>Pentapetalae</taxon>
        <taxon>rosids</taxon>
        <taxon>malvids</taxon>
        <taxon>Sapindales</taxon>
        <taxon>Anacardiaceae</taxon>
        <taxon>Pistacia</taxon>
    </lineage>
</organism>
<sequence>MHLSYSPAHYLRFSCRHSFMATAISNSCFNGGTSTHHPLLNTTHISPPPKIPSFSQNPIKSPFLKEICKQGNLKGAFQSLTYLFIDNNSLLISPDEAYAQVLELCAKKKALLQGRQTHGSLIKYYNGTSESLFLDTKLVFMYGKCGSITDAEKVFDKMSERTIFTWNALLGAYVSNGEPLGALKTYREMRVLGIPLDAYTFPSVLKACSVLKDLNCGAEIHGLVIKCGYDSIAFVVNSLVAMYAKCHELVKAKQLFDKVGKTEDVVLWNSIISAYSANGYSMEALDVFRNMQKGGLVTNSYTFVAALQACEDSLFKKLGMEIHAAILKSSHKLEVYVGNALIALYARCGKMTEAERVLNSLEDKDEVSWNSMLTGFVQNGSALMACSGLKCRSRLKEINGYIIRKGLSDLVLQNSVVDVYGESGNIIYARKMFESIESKDIVSWTSMMSTYVHNGLANEALEIFYLMNETNVEPDSIAIVSILSAAASLSASKKGKEIHGFVIRTGFMLEGSLASSLVDMYARCGALENAYKTKARTTLEPTNSQSTPPPPVAAAAVLQYCI</sequence>